<evidence type="ECO:0000313" key="2">
    <source>
        <dbReference type="Proteomes" id="UP001055879"/>
    </source>
</evidence>
<sequence length="83" mass="9258">MAPHVLSMTPTPIPRTLALALYGDMSLTQITDLPPGRKPIDTFIVEGNETGFEEVCRYSNFVQWEFYASTTSAKSLKYQEVGV</sequence>
<gene>
    <name evidence="1" type="ORF">L6452_43516</name>
</gene>
<comment type="caution">
    <text evidence="1">The sequence shown here is derived from an EMBL/GenBank/DDBJ whole genome shotgun (WGS) entry which is preliminary data.</text>
</comment>
<organism evidence="1 2">
    <name type="scientific">Arctium lappa</name>
    <name type="common">Greater burdock</name>
    <name type="synonym">Lappa major</name>
    <dbReference type="NCBI Taxonomy" id="4217"/>
    <lineage>
        <taxon>Eukaryota</taxon>
        <taxon>Viridiplantae</taxon>
        <taxon>Streptophyta</taxon>
        <taxon>Embryophyta</taxon>
        <taxon>Tracheophyta</taxon>
        <taxon>Spermatophyta</taxon>
        <taxon>Magnoliopsida</taxon>
        <taxon>eudicotyledons</taxon>
        <taxon>Gunneridae</taxon>
        <taxon>Pentapetalae</taxon>
        <taxon>asterids</taxon>
        <taxon>campanulids</taxon>
        <taxon>Asterales</taxon>
        <taxon>Asteraceae</taxon>
        <taxon>Carduoideae</taxon>
        <taxon>Cardueae</taxon>
        <taxon>Arctiinae</taxon>
        <taxon>Arctium</taxon>
    </lineage>
</organism>
<reference evidence="2" key="1">
    <citation type="journal article" date="2022" name="Mol. Ecol. Resour.">
        <title>The genomes of chicory, endive, great burdock and yacon provide insights into Asteraceae palaeo-polyploidization history and plant inulin production.</title>
        <authorList>
            <person name="Fan W."/>
            <person name="Wang S."/>
            <person name="Wang H."/>
            <person name="Wang A."/>
            <person name="Jiang F."/>
            <person name="Liu H."/>
            <person name="Zhao H."/>
            <person name="Xu D."/>
            <person name="Zhang Y."/>
        </authorList>
    </citation>
    <scope>NUCLEOTIDE SEQUENCE [LARGE SCALE GENOMIC DNA]</scope>
    <source>
        <strain evidence="2">cv. Niubang</strain>
    </source>
</reference>
<accession>A0ACB8XCR9</accession>
<keyword evidence="2" id="KW-1185">Reference proteome</keyword>
<proteinExistence type="predicted"/>
<evidence type="ECO:0000313" key="1">
    <source>
        <dbReference type="EMBL" id="KAI3664904.1"/>
    </source>
</evidence>
<name>A0ACB8XCR9_ARCLA</name>
<dbReference type="Proteomes" id="UP001055879">
    <property type="component" value="Linkage Group LG18"/>
</dbReference>
<protein>
    <submittedName>
        <fullName evidence="1">Uncharacterized protein</fullName>
    </submittedName>
</protein>
<dbReference type="EMBL" id="CM042064">
    <property type="protein sequence ID" value="KAI3664904.1"/>
    <property type="molecule type" value="Genomic_DNA"/>
</dbReference>
<reference evidence="1 2" key="2">
    <citation type="journal article" date="2022" name="Mol. Ecol. Resour.">
        <title>The genomes of chicory, endive, great burdock and yacon provide insights into Asteraceae paleo-polyploidization history and plant inulin production.</title>
        <authorList>
            <person name="Fan W."/>
            <person name="Wang S."/>
            <person name="Wang H."/>
            <person name="Wang A."/>
            <person name="Jiang F."/>
            <person name="Liu H."/>
            <person name="Zhao H."/>
            <person name="Xu D."/>
            <person name="Zhang Y."/>
        </authorList>
    </citation>
    <scope>NUCLEOTIDE SEQUENCE [LARGE SCALE GENOMIC DNA]</scope>
    <source>
        <strain evidence="2">cv. Niubang</strain>
    </source>
</reference>